<evidence type="ECO:0000256" key="10">
    <source>
        <dbReference type="SAM" id="SignalP"/>
    </source>
</evidence>
<evidence type="ECO:0000256" key="2">
    <source>
        <dbReference type="ARBA" id="ARBA00022692"/>
    </source>
</evidence>
<evidence type="ECO:0000259" key="11">
    <source>
        <dbReference type="PROSITE" id="PS50089"/>
    </source>
</evidence>
<dbReference type="EMBL" id="CAJZBQ010000027">
    <property type="protein sequence ID" value="CAG9321199.1"/>
    <property type="molecule type" value="Genomic_DNA"/>
</dbReference>
<proteinExistence type="predicted"/>
<evidence type="ECO:0000256" key="5">
    <source>
        <dbReference type="ARBA" id="ARBA00022833"/>
    </source>
</evidence>
<dbReference type="GO" id="GO:0016020">
    <property type="term" value="C:membrane"/>
    <property type="evidence" value="ECO:0007669"/>
    <property type="project" value="UniProtKB-SubCell"/>
</dbReference>
<keyword evidence="13" id="KW-1185">Reference proteome</keyword>
<keyword evidence="5" id="KW-0862">Zinc</keyword>
<dbReference type="PROSITE" id="PS50089">
    <property type="entry name" value="ZF_RING_2"/>
    <property type="match status" value="1"/>
</dbReference>
<accession>A0AAU9J5X1</accession>
<dbReference type="SUPFAM" id="SSF57850">
    <property type="entry name" value="RING/U-box"/>
    <property type="match status" value="1"/>
</dbReference>
<dbReference type="InterPro" id="IPR001841">
    <property type="entry name" value="Znf_RING"/>
</dbReference>
<dbReference type="CDD" id="cd16454">
    <property type="entry name" value="RING-H2_PA-TM-RING"/>
    <property type="match status" value="1"/>
</dbReference>
<dbReference type="Proteomes" id="UP001162131">
    <property type="component" value="Unassembled WGS sequence"/>
</dbReference>
<name>A0AAU9J5X1_9CILI</name>
<reference evidence="12" key="1">
    <citation type="submission" date="2021-09" db="EMBL/GenBank/DDBJ databases">
        <authorList>
            <consortium name="AG Swart"/>
            <person name="Singh M."/>
            <person name="Singh A."/>
            <person name="Seah K."/>
            <person name="Emmerich C."/>
        </authorList>
    </citation>
    <scope>NUCLEOTIDE SEQUENCE</scope>
    <source>
        <strain evidence="12">ATCC30299</strain>
    </source>
</reference>
<gene>
    <name evidence="12" type="ORF">BSTOLATCC_MIC27767</name>
</gene>
<sequence>MNYFIISLAYTIVAAWNIELTQTSHLVYTWFNLTSLVNNDRLVIQLDQKSKNIPLLLMVKFNSLPTFYYDEDLHKYIFNADFFDFEAWSQNFQFSYISIPKKLLSTQSNISVGIFSEENGFAYQISAHGKDDRYCEPSCNNGGVCSLGSCTCINDNWGYDCSVPFSEFSLDENQLLRLEKSGDWKFFYFNPSQNPFTVKCEKIQGDSFLYFTHYENKHELPSMLYKDFSLFFDSSEALKEWNNSENSNDLWLFSVFCKDNPSCELKILIENQDTSSSNKSDGKFNWLTLVISFAVCASVLFCVIPIGISLVRRCKKWKIGSPDELAVWKNALTPKVMQKFFPSYKWRELDKEKTSCTICLDELKNGEKVRKLACEHIYHMKCIDSWIQNKSDCPLCKQLVREVGKSEETLETSMNETVIGSQSIRQDIVIRGENRGQIDTEEEKNENSF</sequence>
<dbReference type="SMART" id="SM00184">
    <property type="entry name" value="RING"/>
    <property type="match status" value="1"/>
</dbReference>
<dbReference type="PANTHER" id="PTHR46539">
    <property type="entry name" value="E3 UBIQUITIN-PROTEIN LIGASE ATL42"/>
    <property type="match status" value="1"/>
</dbReference>
<keyword evidence="4 8" id="KW-0863">Zinc-finger</keyword>
<evidence type="ECO:0000313" key="12">
    <source>
        <dbReference type="EMBL" id="CAG9321199.1"/>
    </source>
</evidence>
<comment type="subcellular location">
    <subcellularLocation>
        <location evidence="1">Membrane</location>
    </subcellularLocation>
</comment>
<dbReference type="AlphaFoldDB" id="A0AAU9J5X1"/>
<feature type="domain" description="RING-type" evidence="11">
    <location>
        <begin position="356"/>
        <end position="397"/>
    </location>
</feature>
<dbReference type="GO" id="GO:0008270">
    <property type="term" value="F:zinc ion binding"/>
    <property type="evidence" value="ECO:0007669"/>
    <property type="project" value="UniProtKB-KW"/>
</dbReference>
<feature type="transmembrane region" description="Helical" evidence="9">
    <location>
        <begin position="286"/>
        <end position="311"/>
    </location>
</feature>
<dbReference type="Gene3D" id="3.30.40.10">
    <property type="entry name" value="Zinc/RING finger domain, C3HC4 (zinc finger)"/>
    <property type="match status" value="1"/>
</dbReference>
<comment type="caution">
    <text evidence="12">The sequence shown here is derived from an EMBL/GenBank/DDBJ whole genome shotgun (WGS) entry which is preliminary data.</text>
</comment>
<keyword evidence="2 9" id="KW-0812">Transmembrane</keyword>
<dbReference type="InterPro" id="IPR013083">
    <property type="entry name" value="Znf_RING/FYVE/PHD"/>
</dbReference>
<evidence type="ECO:0000256" key="9">
    <source>
        <dbReference type="SAM" id="Phobius"/>
    </source>
</evidence>
<organism evidence="12 13">
    <name type="scientific">Blepharisma stoltei</name>
    <dbReference type="NCBI Taxonomy" id="1481888"/>
    <lineage>
        <taxon>Eukaryota</taxon>
        <taxon>Sar</taxon>
        <taxon>Alveolata</taxon>
        <taxon>Ciliophora</taxon>
        <taxon>Postciliodesmatophora</taxon>
        <taxon>Heterotrichea</taxon>
        <taxon>Heterotrichida</taxon>
        <taxon>Blepharismidae</taxon>
        <taxon>Blepharisma</taxon>
    </lineage>
</organism>
<evidence type="ECO:0000256" key="1">
    <source>
        <dbReference type="ARBA" id="ARBA00004370"/>
    </source>
</evidence>
<evidence type="ECO:0000256" key="6">
    <source>
        <dbReference type="ARBA" id="ARBA00022989"/>
    </source>
</evidence>
<evidence type="ECO:0000313" key="13">
    <source>
        <dbReference type="Proteomes" id="UP001162131"/>
    </source>
</evidence>
<protein>
    <recommendedName>
        <fullName evidence="11">RING-type domain-containing protein</fullName>
    </recommendedName>
</protein>
<feature type="chain" id="PRO_5043672810" description="RING-type domain-containing protein" evidence="10">
    <location>
        <begin position="16"/>
        <end position="449"/>
    </location>
</feature>
<keyword evidence="6 9" id="KW-1133">Transmembrane helix</keyword>
<evidence type="ECO:0000256" key="4">
    <source>
        <dbReference type="ARBA" id="ARBA00022771"/>
    </source>
</evidence>
<dbReference type="PANTHER" id="PTHR46539:SF9">
    <property type="entry name" value="RING-H2 FINGER PROTEIN ATL56"/>
    <property type="match status" value="1"/>
</dbReference>
<keyword evidence="10" id="KW-0732">Signal</keyword>
<evidence type="ECO:0000256" key="3">
    <source>
        <dbReference type="ARBA" id="ARBA00022723"/>
    </source>
</evidence>
<keyword evidence="7 9" id="KW-0472">Membrane</keyword>
<evidence type="ECO:0000256" key="7">
    <source>
        <dbReference type="ARBA" id="ARBA00023136"/>
    </source>
</evidence>
<feature type="signal peptide" evidence="10">
    <location>
        <begin position="1"/>
        <end position="15"/>
    </location>
</feature>
<evidence type="ECO:0000256" key="8">
    <source>
        <dbReference type="PROSITE-ProRule" id="PRU00175"/>
    </source>
</evidence>
<dbReference type="Pfam" id="PF13639">
    <property type="entry name" value="zf-RING_2"/>
    <property type="match status" value="1"/>
</dbReference>
<keyword evidence="3" id="KW-0479">Metal-binding</keyword>